<dbReference type="SUPFAM" id="SSF49785">
    <property type="entry name" value="Galactose-binding domain-like"/>
    <property type="match status" value="1"/>
</dbReference>
<dbReference type="RefSeq" id="WP_069963272.1">
    <property type="nucleotide sequence ID" value="NZ_CP016094.1"/>
</dbReference>
<dbReference type="EMBL" id="CP016094">
    <property type="protein sequence ID" value="AOS46194.1"/>
    <property type="molecule type" value="Genomic_DNA"/>
</dbReference>
<evidence type="ECO:0000313" key="4">
    <source>
        <dbReference type="Proteomes" id="UP000095228"/>
    </source>
</evidence>
<organism evidence="3 4">
    <name type="scientific">Lacunisphaera limnophila</name>
    <dbReference type="NCBI Taxonomy" id="1838286"/>
    <lineage>
        <taxon>Bacteria</taxon>
        <taxon>Pseudomonadati</taxon>
        <taxon>Verrucomicrobiota</taxon>
        <taxon>Opitutia</taxon>
        <taxon>Opitutales</taxon>
        <taxon>Opitutaceae</taxon>
        <taxon>Lacunisphaera</taxon>
    </lineage>
</organism>
<evidence type="ECO:0000259" key="2">
    <source>
        <dbReference type="PROSITE" id="PS50022"/>
    </source>
</evidence>
<feature type="chain" id="PRO_5009105482" evidence="1">
    <location>
        <begin position="23"/>
        <end position="222"/>
    </location>
</feature>
<name>A0A1D8AZA7_9BACT</name>
<dbReference type="Pfam" id="PF22633">
    <property type="entry name" value="F5_F8_type_C_2"/>
    <property type="match status" value="1"/>
</dbReference>
<protein>
    <submittedName>
        <fullName evidence="3">F5/8 type C domain protein</fullName>
    </submittedName>
</protein>
<gene>
    <name evidence="3" type="ORF">Verru16b_03291</name>
</gene>
<sequence>MKHLRPLLTLAFTCALPLPFLAAADLVPLELDLPKPLFVGTPRPIKLANLEQFSAGKRPDFMVPAGTVLLSAGKPVTSSDEFPIIGELDFVTDGDKTGMDGSFVEFGPGVQWVQVDLGASSPLAAIVVWHFHSQARVYHDFVVQVSDDAAFKTGVTTLYNTDVDNSAGLGTGSNLAYIESNIGRIVDAKGTSARYVRLYSNGNTSNELNHYCEVEVFGAPAK</sequence>
<dbReference type="STRING" id="1838286.Verru16b_03291"/>
<dbReference type="AlphaFoldDB" id="A0A1D8AZA7"/>
<dbReference type="PATRIC" id="fig|1838286.3.peg.3330"/>
<feature type="domain" description="F5/8 type C" evidence="2">
    <location>
        <begin position="56"/>
        <end position="219"/>
    </location>
</feature>
<dbReference type="PROSITE" id="PS50022">
    <property type="entry name" value="FA58C_3"/>
    <property type="match status" value="1"/>
</dbReference>
<dbReference type="Proteomes" id="UP000095228">
    <property type="component" value="Chromosome"/>
</dbReference>
<dbReference type="InterPro" id="IPR008979">
    <property type="entry name" value="Galactose-bd-like_sf"/>
</dbReference>
<evidence type="ECO:0000256" key="1">
    <source>
        <dbReference type="SAM" id="SignalP"/>
    </source>
</evidence>
<dbReference type="InterPro" id="IPR000421">
    <property type="entry name" value="FA58C"/>
</dbReference>
<dbReference type="KEGG" id="obg:Verru16b_03291"/>
<evidence type="ECO:0000313" key="3">
    <source>
        <dbReference type="EMBL" id="AOS46194.1"/>
    </source>
</evidence>
<proteinExistence type="predicted"/>
<keyword evidence="1" id="KW-0732">Signal</keyword>
<reference evidence="3 4" key="1">
    <citation type="submission" date="2016-06" db="EMBL/GenBank/DDBJ databases">
        <title>Three novel species with peptidoglycan cell walls form the new genus Lacunisphaera gen. nov. in the family Opitutaceae of the verrucomicrobial subdivision 4.</title>
        <authorList>
            <person name="Rast P."/>
            <person name="Gloeckner I."/>
            <person name="Jogler M."/>
            <person name="Boedeker C."/>
            <person name="Jeske O."/>
            <person name="Wiegand S."/>
            <person name="Reinhardt R."/>
            <person name="Schumann P."/>
            <person name="Rohde M."/>
            <person name="Spring S."/>
            <person name="Gloeckner F.O."/>
            <person name="Jogler C."/>
        </authorList>
    </citation>
    <scope>NUCLEOTIDE SEQUENCE [LARGE SCALE GENOMIC DNA]</scope>
    <source>
        <strain evidence="3 4">IG16b</strain>
    </source>
</reference>
<feature type="signal peptide" evidence="1">
    <location>
        <begin position="1"/>
        <end position="22"/>
    </location>
</feature>
<keyword evidence="4" id="KW-1185">Reference proteome</keyword>
<accession>A0A1D8AZA7</accession>
<dbReference type="Gene3D" id="2.60.120.260">
    <property type="entry name" value="Galactose-binding domain-like"/>
    <property type="match status" value="1"/>
</dbReference>
<dbReference type="OrthoDB" id="9790704at2"/>